<evidence type="ECO:0000256" key="3">
    <source>
        <dbReference type="ARBA" id="ARBA00022801"/>
    </source>
</evidence>
<comment type="caution">
    <text evidence="6">The sequence shown here is derived from an EMBL/GenBank/DDBJ whole genome shotgun (WGS) entry which is preliminary data.</text>
</comment>
<dbReference type="PANTHER" id="PTHR33022">
    <property type="entry name" value="DUF1985 DOMAIN-CONTAINING PROTEIN"/>
    <property type="match status" value="1"/>
</dbReference>
<keyword evidence="3" id="KW-0378">Hydrolase</keyword>
<dbReference type="PANTHER" id="PTHR33022:SF20">
    <property type="entry name" value="UBIQUITIN-LIKE PROTEASE FAMILY PROFILE DOMAIN-CONTAINING PROTEIN"/>
    <property type="match status" value="1"/>
</dbReference>
<dbReference type="SUPFAM" id="SSF54001">
    <property type="entry name" value="Cysteine proteinases"/>
    <property type="match status" value="1"/>
</dbReference>
<dbReference type="EMBL" id="RXGB01046793">
    <property type="protein sequence ID" value="TMW80634.1"/>
    <property type="molecule type" value="Genomic_DNA"/>
</dbReference>
<feature type="region of interest" description="Disordered" evidence="4">
    <location>
        <begin position="124"/>
        <end position="148"/>
    </location>
</feature>
<dbReference type="Pfam" id="PF02902">
    <property type="entry name" value="Peptidase_C48"/>
    <property type="match status" value="1"/>
</dbReference>
<comment type="similarity">
    <text evidence="1">Belongs to the peptidase C48 family.</text>
</comment>
<dbReference type="InterPro" id="IPR038765">
    <property type="entry name" value="Papain-like_cys_pep_sf"/>
</dbReference>
<dbReference type="InterPro" id="IPR003653">
    <property type="entry name" value="Peptidase_C48_C"/>
</dbReference>
<protein>
    <recommendedName>
        <fullName evidence="5">Ubiquitin-like protease family profile domain-containing protein</fullName>
    </recommendedName>
</protein>
<dbReference type="Gene3D" id="3.40.395.10">
    <property type="entry name" value="Adenoviral Proteinase, Chain A"/>
    <property type="match status" value="1"/>
</dbReference>
<dbReference type="GO" id="GO:0008234">
    <property type="term" value="F:cysteine-type peptidase activity"/>
    <property type="evidence" value="ECO:0007669"/>
    <property type="project" value="InterPro"/>
</dbReference>
<keyword evidence="2" id="KW-0645">Protease</keyword>
<evidence type="ECO:0000259" key="5">
    <source>
        <dbReference type="Pfam" id="PF02902"/>
    </source>
</evidence>
<reference evidence="6" key="1">
    <citation type="submission" date="2019-05" db="EMBL/GenBank/DDBJ databases">
        <title>The de novo reference genome and transcriptome assemblies of the wild tomato species Solanum chilense.</title>
        <authorList>
            <person name="Stam R."/>
            <person name="Nosenko T."/>
            <person name="Hoerger A.C."/>
            <person name="Stephan W."/>
            <person name="Seidel M.A."/>
            <person name="Kuhn J.M.M."/>
            <person name="Haberer G."/>
            <person name="Tellier A."/>
        </authorList>
    </citation>
    <scope>NUCLEOTIDE SEQUENCE</scope>
    <source>
        <tissue evidence="6">Mature leaves</tissue>
    </source>
</reference>
<evidence type="ECO:0000256" key="2">
    <source>
        <dbReference type="ARBA" id="ARBA00022670"/>
    </source>
</evidence>
<organism evidence="6">
    <name type="scientific">Solanum chilense</name>
    <name type="common">Tomato</name>
    <name type="synonym">Lycopersicon chilense</name>
    <dbReference type="NCBI Taxonomy" id="4083"/>
    <lineage>
        <taxon>Eukaryota</taxon>
        <taxon>Viridiplantae</taxon>
        <taxon>Streptophyta</taxon>
        <taxon>Embryophyta</taxon>
        <taxon>Tracheophyta</taxon>
        <taxon>Spermatophyta</taxon>
        <taxon>Magnoliopsida</taxon>
        <taxon>eudicotyledons</taxon>
        <taxon>Gunneridae</taxon>
        <taxon>Pentapetalae</taxon>
        <taxon>asterids</taxon>
        <taxon>lamiids</taxon>
        <taxon>Solanales</taxon>
        <taxon>Solanaceae</taxon>
        <taxon>Solanoideae</taxon>
        <taxon>Solaneae</taxon>
        <taxon>Solanum</taxon>
        <taxon>Solanum subgen. Lycopersicon</taxon>
    </lineage>
</organism>
<evidence type="ECO:0000256" key="4">
    <source>
        <dbReference type="SAM" id="MobiDB-lite"/>
    </source>
</evidence>
<gene>
    <name evidence="6" type="ORF">EJD97_017565</name>
</gene>
<evidence type="ECO:0000313" key="6">
    <source>
        <dbReference type="EMBL" id="TMW80634.1"/>
    </source>
</evidence>
<evidence type="ECO:0000256" key="1">
    <source>
        <dbReference type="ARBA" id="ARBA00005234"/>
    </source>
</evidence>
<accession>A0A6N2AGW5</accession>
<dbReference type="AlphaFoldDB" id="A0A6N2AGW5"/>
<sequence>MPSFRGIWWITAVGHDAAIKKGVTKLAQLIPLKLTMYDYYKNRGLDGSASQEENELFEIVFIDNIPQQTDDTLYCGIYMLAFAERLSYGQGNPSSTFDIIFLRSRYAALLWNYSKKKQYNGAISNSEAPPRHTMPQSVRVASAPIEIQ</sequence>
<dbReference type="GO" id="GO:0006508">
    <property type="term" value="P:proteolysis"/>
    <property type="evidence" value="ECO:0007669"/>
    <property type="project" value="UniProtKB-KW"/>
</dbReference>
<proteinExistence type="inferred from homology"/>
<feature type="domain" description="Ubiquitin-like protease family profile" evidence="5">
    <location>
        <begin position="51"/>
        <end position="109"/>
    </location>
</feature>
<name>A0A6N2AGW5_SOLCI</name>